<dbReference type="InterPro" id="IPR036388">
    <property type="entry name" value="WH-like_DNA-bd_sf"/>
</dbReference>
<gene>
    <name evidence="1" type="ORF">LCGC14_2714710</name>
</gene>
<organism evidence="1">
    <name type="scientific">marine sediment metagenome</name>
    <dbReference type="NCBI Taxonomy" id="412755"/>
    <lineage>
        <taxon>unclassified sequences</taxon>
        <taxon>metagenomes</taxon>
        <taxon>ecological metagenomes</taxon>
    </lineage>
</organism>
<dbReference type="Pfam" id="PF13412">
    <property type="entry name" value="HTH_24"/>
    <property type="match status" value="1"/>
</dbReference>
<evidence type="ECO:0008006" key="2">
    <source>
        <dbReference type="Google" id="ProtNLM"/>
    </source>
</evidence>
<dbReference type="AlphaFoldDB" id="A0A0F9C3L2"/>
<proteinExistence type="predicted"/>
<evidence type="ECO:0000313" key="1">
    <source>
        <dbReference type="EMBL" id="KKK91266.1"/>
    </source>
</evidence>
<protein>
    <recommendedName>
        <fullName evidence="2">HTH marR-type domain-containing protein</fullName>
    </recommendedName>
</protein>
<dbReference type="SUPFAM" id="SSF46785">
    <property type="entry name" value="Winged helix' DNA-binding domain"/>
    <property type="match status" value="1"/>
</dbReference>
<reference evidence="1" key="1">
    <citation type="journal article" date="2015" name="Nature">
        <title>Complex archaea that bridge the gap between prokaryotes and eukaryotes.</title>
        <authorList>
            <person name="Spang A."/>
            <person name="Saw J.H."/>
            <person name="Jorgensen S.L."/>
            <person name="Zaremba-Niedzwiedzka K."/>
            <person name="Martijn J."/>
            <person name="Lind A.E."/>
            <person name="van Eijk R."/>
            <person name="Schleper C."/>
            <person name="Guy L."/>
            <person name="Ettema T.J."/>
        </authorList>
    </citation>
    <scope>NUCLEOTIDE SEQUENCE</scope>
</reference>
<dbReference type="Gene3D" id="1.10.10.10">
    <property type="entry name" value="Winged helix-like DNA-binding domain superfamily/Winged helix DNA-binding domain"/>
    <property type="match status" value="1"/>
</dbReference>
<comment type="caution">
    <text evidence="1">The sequence shown here is derived from an EMBL/GenBank/DDBJ whole genome shotgun (WGS) entry which is preliminary data.</text>
</comment>
<dbReference type="InterPro" id="IPR036390">
    <property type="entry name" value="WH_DNA-bd_sf"/>
</dbReference>
<sequence>MTHESELFTARGRLLLRVQANPGITGKALSEVLFLTKRSIWGIVGELRKAGYLTIVKKGRRHHYYISGYGLEDLNELKDMMLEKVQ</sequence>
<dbReference type="EMBL" id="LAZR01048732">
    <property type="protein sequence ID" value="KKK91266.1"/>
    <property type="molecule type" value="Genomic_DNA"/>
</dbReference>
<accession>A0A0F9C3L2</accession>
<name>A0A0F9C3L2_9ZZZZ</name>